<evidence type="ECO:0000313" key="2">
    <source>
        <dbReference type="Proteomes" id="UP001164761"/>
    </source>
</evidence>
<dbReference type="Proteomes" id="UP001164761">
    <property type="component" value="Chromosome"/>
</dbReference>
<name>A0ABY6ZMF7_9BACL</name>
<dbReference type="EMBL" id="CP104067">
    <property type="protein sequence ID" value="WAH44026.1"/>
    <property type="molecule type" value="Genomic_DNA"/>
</dbReference>
<reference evidence="1" key="1">
    <citation type="submission" date="2022-08" db="EMBL/GenBank/DDBJ databases">
        <title>Alicyclobacillus fastidiosus DSM 17978, complete genome.</title>
        <authorList>
            <person name="Wang Q."/>
            <person name="Cai R."/>
            <person name="Wang Z."/>
        </authorList>
    </citation>
    <scope>NUCLEOTIDE SEQUENCE</scope>
    <source>
        <strain evidence="1">DSM 17978</strain>
    </source>
</reference>
<organism evidence="1 2">
    <name type="scientific">Alicyclobacillus fastidiosus</name>
    <dbReference type="NCBI Taxonomy" id="392011"/>
    <lineage>
        <taxon>Bacteria</taxon>
        <taxon>Bacillati</taxon>
        <taxon>Bacillota</taxon>
        <taxon>Bacilli</taxon>
        <taxon>Bacillales</taxon>
        <taxon>Alicyclobacillaceae</taxon>
        <taxon>Alicyclobacillus</taxon>
    </lineage>
</organism>
<accession>A0ABY6ZMF7</accession>
<dbReference type="SUPFAM" id="SSF48371">
    <property type="entry name" value="ARM repeat"/>
    <property type="match status" value="1"/>
</dbReference>
<dbReference type="RefSeq" id="WP_268007926.1">
    <property type="nucleotide sequence ID" value="NZ_CP104067.1"/>
</dbReference>
<gene>
    <name evidence="1" type="ORF">NZD89_11980</name>
</gene>
<keyword evidence="2" id="KW-1185">Reference proteome</keyword>
<proteinExistence type="predicted"/>
<dbReference type="InterPro" id="IPR016024">
    <property type="entry name" value="ARM-type_fold"/>
</dbReference>
<evidence type="ECO:0000313" key="1">
    <source>
        <dbReference type="EMBL" id="WAH44026.1"/>
    </source>
</evidence>
<sequence>MSFYYRHEKHTQNRITEIINQFAGQHLLSVSFGSLPWEQFVHPMEITEEAIGKLVESNEYGIVYNLMQFKLISDSVKNLIREALYHNGNLFRGENDFIQKFLLLKFFATEVDEGLRKMLIDKATTTFCSQNSSRNLSLLTGLGGIVTWISAENVQHLLEACQNKMKQTDERSMLYARDEIVTAYLIFIYRLDEAGKLGDSSLFNTELERYKNNLSNTFAVVLEENPNVINRLAPSAFRDGILIPNPKQRRKYIELTGRWLAKNENLTDDGWALLEIILAGFYDSNVEVASESIRAVAFIVKAGQEWILQYRQRIVDATAFSFERNDIRLLTNLAFLYKELSGQVEDDVSDAVNQKLAVLRDMHYANVRREVSPH</sequence>
<protein>
    <submittedName>
        <fullName evidence="1">Uncharacterized protein</fullName>
    </submittedName>
</protein>